<evidence type="ECO:0000256" key="1">
    <source>
        <dbReference type="SAM" id="Phobius"/>
    </source>
</evidence>
<keyword evidence="1" id="KW-1133">Transmembrane helix</keyword>
<sequence length="316" mass="34307">MVWIPFLCLTIGLIVGVQNLSDSVLKIVDLLVNIALVGLMLTIGANIGINDSIMSNLGTIGLNCMIIALSSIAFSVIFTVLVEKTILPLEKISRKLSSKKINVNDEVNIFEEEKKKMSPLIWIMPVSIVVGIIFSITMLPKNFILDYALNIFLIILYTSVGISLGSNRMIFNYIKVLGWKIIFLPIAIFIGSLISGILSGIILGLPLHISVISSSGMSYYSVTGAYMTQVYGVEVGTYGFMVNVMREFFTILLLPLLIKISKGSPIAGGAAGNMDTMLVPVTKFVGPELGLVALITGTILTFAVPVILPILYNFFM</sequence>
<comment type="caution">
    <text evidence="2">The sequence shown here is derived from an EMBL/GenBank/DDBJ whole genome shotgun (WGS) entry which is preliminary data.</text>
</comment>
<dbReference type="RefSeq" id="WP_154484028.1">
    <property type="nucleotide sequence ID" value="NZ_VULR01000007.1"/>
</dbReference>
<feature type="transmembrane region" description="Helical" evidence="1">
    <location>
        <begin position="120"/>
        <end position="139"/>
    </location>
</feature>
<feature type="transmembrane region" description="Helical" evidence="1">
    <location>
        <begin position="61"/>
        <end position="82"/>
    </location>
</feature>
<dbReference type="GO" id="GO:0015661">
    <property type="term" value="F:L-lysine efflux transmembrane transporter activity"/>
    <property type="evidence" value="ECO:0007669"/>
    <property type="project" value="InterPro"/>
</dbReference>
<organism evidence="2 3">
    <name type="scientific">Anaerosalibacter bizertensis</name>
    <dbReference type="NCBI Taxonomy" id="932217"/>
    <lineage>
        <taxon>Bacteria</taxon>
        <taxon>Bacillati</taxon>
        <taxon>Bacillota</taxon>
        <taxon>Tissierellia</taxon>
        <taxon>Tissierellales</taxon>
        <taxon>Sporanaerobacteraceae</taxon>
        <taxon>Anaerosalibacter</taxon>
    </lineage>
</organism>
<evidence type="ECO:0000313" key="3">
    <source>
        <dbReference type="Proteomes" id="UP000462760"/>
    </source>
</evidence>
<dbReference type="InterPro" id="IPR005642">
    <property type="entry name" value="LysO"/>
</dbReference>
<keyword evidence="1" id="KW-0812">Transmembrane</keyword>
<dbReference type="PANTHER" id="PTHR35804:SF1">
    <property type="entry name" value="LYSINE EXPORTER LYSO"/>
    <property type="match status" value="1"/>
</dbReference>
<dbReference type="EMBL" id="VULR01000007">
    <property type="protein sequence ID" value="MSS43344.1"/>
    <property type="molecule type" value="Genomic_DNA"/>
</dbReference>
<feature type="transmembrane region" description="Helical" evidence="1">
    <location>
        <begin position="182"/>
        <end position="207"/>
    </location>
</feature>
<proteinExistence type="predicted"/>
<name>A0A844FH88_9FIRM</name>
<feature type="transmembrane region" description="Helical" evidence="1">
    <location>
        <begin position="248"/>
        <end position="271"/>
    </location>
</feature>
<dbReference type="Pfam" id="PF03956">
    <property type="entry name" value="Lys_export"/>
    <property type="match status" value="2"/>
</dbReference>
<evidence type="ECO:0000313" key="2">
    <source>
        <dbReference type="EMBL" id="MSS43344.1"/>
    </source>
</evidence>
<dbReference type="AlphaFoldDB" id="A0A844FH88"/>
<protein>
    <submittedName>
        <fullName evidence="2">Lysine exporter LysO family protein</fullName>
    </submittedName>
</protein>
<feature type="transmembrane region" description="Helical" evidence="1">
    <location>
        <begin position="291"/>
        <end position="315"/>
    </location>
</feature>
<accession>A0A844FH88</accession>
<feature type="transmembrane region" description="Helical" evidence="1">
    <location>
        <begin position="30"/>
        <end position="49"/>
    </location>
</feature>
<keyword evidence="1" id="KW-0472">Membrane</keyword>
<gene>
    <name evidence="2" type="ORF">FYJ27_06300</name>
</gene>
<dbReference type="PANTHER" id="PTHR35804">
    <property type="entry name" value="LYSINE EXPORTER LYSO"/>
    <property type="match status" value="1"/>
</dbReference>
<reference evidence="2 3" key="1">
    <citation type="submission" date="2019-08" db="EMBL/GenBank/DDBJ databases">
        <title>In-depth cultivation of the pig gut microbiome towards novel bacterial diversity and tailored functional studies.</title>
        <authorList>
            <person name="Wylensek D."/>
            <person name="Hitch T.C.A."/>
            <person name="Clavel T."/>
        </authorList>
    </citation>
    <scope>NUCLEOTIDE SEQUENCE [LARGE SCALE GENOMIC DNA]</scope>
    <source>
        <strain evidence="2 3">Med78-601-WT-4W-RMD-3</strain>
    </source>
</reference>
<dbReference type="Proteomes" id="UP000462760">
    <property type="component" value="Unassembled WGS sequence"/>
</dbReference>
<dbReference type="OrthoDB" id="371078at2"/>
<dbReference type="GO" id="GO:0005886">
    <property type="term" value="C:plasma membrane"/>
    <property type="evidence" value="ECO:0007669"/>
    <property type="project" value="TreeGrafter"/>
</dbReference>
<feature type="transmembrane region" description="Helical" evidence="1">
    <location>
        <begin position="151"/>
        <end position="170"/>
    </location>
</feature>